<dbReference type="AlphaFoldDB" id="A0A0G3G3R3"/>
<dbReference type="PATRIC" id="fig|106634.4.peg.1355"/>
<protein>
    <submittedName>
        <fullName evidence="1">Uncharacterized protein</fullName>
    </submittedName>
</protein>
<accession>A0A0G3G3R3</accession>
<evidence type="ECO:0000313" key="2">
    <source>
        <dbReference type="Proteomes" id="UP000064201"/>
    </source>
</evidence>
<evidence type="ECO:0000313" key="1">
    <source>
        <dbReference type="EMBL" id="AKJ95054.1"/>
    </source>
</evidence>
<dbReference type="RefSeq" id="WP_047251147.1">
    <property type="nucleotide sequence ID" value="NZ_CP011367.1"/>
</dbReference>
<dbReference type="KEGG" id="tvr:TVD_06625"/>
<dbReference type="Proteomes" id="UP000064201">
    <property type="component" value="Chromosome"/>
</dbReference>
<dbReference type="EMBL" id="CP011367">
    <property type="protein sequence ID" value="AKJ95054.1"/>
    <property type="molecule type" value="Genomic_DNA"/>
</dbReference>
<reference evidence="1 2" key="1">
    <citation type="submission" date="2015-04" db="EMBL/GenBank/DDBJ databases">
        <title>Complete Sequence for the Genome of the Thioalkalivibrio versutus D301.</title>
        <authorList>
            <person name="Mu T."/>
            <person name="Zhou J."/>
            <person name="Xu X."/>
        </authorList>
    </citation>
    <scope>NUCLEOTIDE SEQUENCE [LARGE SCALE GENOMIC DNA]</scope>
    <source>
        <strain evidence="1 2">D301</strain>
    </source>
</reference>
<proteinExistence type="predicted"/>
<gene>
    <name evidence="1" type="ORF">TVD_06625</name>
</gene>
<organism evidence="1 2">
    <name type="scientific">Thioalkalivibrio versutus</name>
    <dbReference type="NCBI Taxonomy" id="106634"/>
    <lineage>
        <taxon>Bacteria</taxon>
        <taxon>Pseudomonadati</taxon>
        <taxon>Pseudomonadota</taxon>
        <taxon>Gammaproteobacteria</taxon>
        <taxon>Chromatiales</taxon>
        <taxon>Ectothiorhodospiraceae</taxon>
        <taxon>Thioalkalivibrio</taxon>
    </lineage>
</organism>
<name>A0A0G3G3R3_9GAMM</name>
<dbReference type="OrthoDB" id="9953456at2"/>
<keyword evidence="2" id="KW-1185">Reference proteome</keyword>
<sequence>MFIETTEQNHRQTVYIRADRVSGMKVWPIPHSDETRTEVFLAGGPETVMVADSAEALMQRIREELDLRR</sequence>